<dbReference type="InterPro" id="IPR008988">
    <property type="entry name" value="Transcriptional_repressor_C"/>
</dbReference>
<dbReference type="InterPro" id="IPR004143">
    <property type="entry name" value="BPL_LPL_catalytic"/>
</dbReference>
<evidence type="ECO:0000256" key="6">
    <source>
        <dbReference type="ARBA" id="ARBA00047846"/>
    </source>
</evidence>
<evidence type="ECO:0000256" key="4">
    <source>
        <dbReference type="ARBA" id="ARBA00023267"/>
    </source>
</evidence>
<dbReference type="EMBL" id="AFWV01000003">
    <property type="protein sequence ID" value="EGV19615.1"/>
    <property type="molecule type" value="Genomic_DNA"/>
</dbReference>
<organism evidence="8 9">
    <name type="scientific">Thiocapsa marina 5811</name>
    <dbReference type="NCBI Taxonomy" id="768671"/>
    <lineage>
        <taxon>Bacteria</taxon>
        <taxon>Pseudomonadati</taxon>
        <taxon>Pseudomonadota</taxon>
        <taxon>Gammaproteobacteria</taxon>
        <taxon>Chromatiales</taxon>
        <taxon>Chromatiaceae</taxon>
        <taxon>Thiocapsa</taxon>
    </lineage>
</organism>
<comment type="catalytic activity">
    <reaction evidence="6">
        <text>biotin + L-lysyl-[protein] + ATP = N(6)-biotinyl-L-lysyl-[protein] + AMP + diphosphate + H(+)</text>
        <dbReference type="Rhea" id="RHEA:11756"/>
        <dbReference type="Rhea" id="RHEA-COMP:9752"/>
        <dbReference type="Rhea" id="RHEA-COMP:10505"/>
        <dbReference type="ChEBI" id="CHEBI:15378"/>
        <dbReference type="ChEBI" id="CHEBI:29969"/>
        <dbReference type="ChEBI" id="CHEBI:30616"/>
        <dbReference type="ChEBI" id="CHEBI:33019"/>
        <dbReference type="ChEBI" id="CHEBI:57586"/>
        <dbReference type="ChEBI" id="CHEBI:83144"/>
        <dbReference type="ChEBI" id="CHEBI:456215"/>
        <dbReference type="EC" id="6.3.4.15"/>
    </reaction>
</comment>
<name>F9U8K3_9GAMM</name>
<evidence type="ECO:0000256" key="5">
    <source>
        <dbReference type="ARBA" id="ARBA00024227"/>
    </source>
</evidence>
<accession>F9U8K3</accession>
<dbReference type="EC" id="6.3.4.15" evidence="5"/>
<evidence type="ECO:0000256" key="1">
    <source>
        <dbReference type="ARBA" id="ARBA00022598"/>
    </source>
</evidence>
<feature type="domain" description="BPL/LPL catalytic" evidence="7">
    <location>
        <begin position="29"/>
        <end position="213"/>
    </location>
</feature>
<dbReference type="AlphaFoldDB" id="F9U8K3"/>
<dbReference type="InterPro" id="IPR004408">
    <property type="entry name" value="Biotin_CoA_COase_ligase"/>
</dbReference>
<keyword evidence="1 8" id="KW-0436">Ligase</keyword>
<gene>
    <name evidence="8" type="ORF">ThimaDRAFT_1061</name>
</gene>
<protein>
    <recommendedName>
        <fullName evidence="5">biotin--[biotin carboxyl-carrier protein] ligase</fullName>
        <ecNumber evidence="5">6.3.4.15</ecNumber>
    </recommendedName>
</protein>
<sequence length="283" mass="30163">MIPGSGGHGSGAPPDPLDAERILAALSPGARKAIARLEIHTEIDSTNRALMRDAATGAPCGTLYLAESQSAGRGRLGRLWVSPFGANLYLSMLWRYSAPPATLGGFSLVAGAVVADVLRRIGAEGLALKWPNDLLWDRRKLGGMLVEVAGGLRGPSALVAGIGINVRMTPDHGRAIDQPWVDLAQVLGESGVDRNTLAALVVEALIDAFERFGREGLPPFLALWNAFDLFRGEQVRLLLADHEIRGRVLGIASDGSLRLETADGERCFHAGEVSLRHEVEDAQ</sequence>
<dbReference type="GO" id="GO:0004077">
    <property type="term" value="F:biotin--[biotin carboxyl-carrier protein] ligase activity"/>
    <property type="evidence" value="ECO:0007669"/>
    <property type="project" value="UniProtKB-EC"/>
</dbReference>
<dbReference type="Pfam" id="PF02237">
    <property type="entry name" value="BPL_C"/>
    <property type="match status" value="1"/>
</dbReference>
<dbReference type="Gene3D" id="2.30.30.100">
    <property type="match status" value="1"/>
</dbReference>
<dbReference type="Proteomes" id="UP000005459">
    <property type="component" value="Unassembled WGS sequence"/>
</dbReference>
<dbReference type="InterPro" id="IPR003142">
    <property type="entry name" value="BPL_C"/>
</dbReference>
<dbReference type="Pfam" id="PF03099">
    <property type="entry name" value="BPL_LplA_LipB"/>
    <property type="match status" value="1"/>
</dbReference>
<dbReference type="PANTHER" id="PTHR12835:SF5">
    <property type="entry name" value="BIOTIN--PROTEIN LIGASE"/>
    <property type="match status" value="1"/>
</dbReference>
<dbReference type="Gene3D" id="3.30.930.10">
    <property type="entry name" value="Bira Bifunctional Protein, Domain 2"/>
    <property type="match status" value="1"/>
</dbReference>
<evidence type="ECO:0000313" key="8">
    <source>
        <dbReference type="EMBL" id="EGV19615.1"/>
    </source>
</evidence>
<keyword evidence="2" id="KW-0547">Nucleotide-binding</keyword>
<dbReference type="RefSeq" id="WP_007191938.1">
    <property type="nucleotide sequence ID" value="NZ_AFWV01000003.1"/>
</dbReference>
<evidence type="ECO:0000313" key="9">
    <source>
        <dbReference type="Proteomes" id="UP000005459"/>
    </source>
</evidence>
<dbReference type="GO" id="GO:0005524">
    <property type="term" value="F:ATP binding"/>
    <property type="evidence" value="ECO:0007669"/>
    <property type="project" value="UniProtKB-KW"/>
</dbReference>
<dbReference type="SUPFAM" id="SSF55681">
    <property type="entry name" value="Class II aaRS and biotin synthetases"/>
    <property type="match status" value="1"/>
</dbReference>
<dbReference type="GO" id="GO:0005737">
    <property type="term" value="C:cytoplasm"/>
    <property type="evidence" value="ECO:0007669"/>
    <property type="project" value="TreeGrafter"/>
</dbReference>
<dbReference type="NCBIfam" id="TIGR00121">
    <property type="entry name" value="birA_ligase"/>
    <property type="match status" value="1"/>
</dbReference>
<evidence type="ECO:0000259" key="7">
    <source>
        <dbReference type="PROSITE" id="PS51733"/>
    </source>
</evidence>
<keyword evidence="4" id="KW-0092">Biotin</keyword>
<dbReference type="eggNOG" id="COG0340">
    <property type="taxonomic scope" value="Bacteria"/>
</dbReference>
<dbReference type="PANTHER" id="PTHR12835">
    <property type="entry name" value="BIOTIN PROTEIN LIGASE"/>
    <property type="match status" value="1"/>
</dbReference>
<dbReference type="InterPro" id="IPR045864">
    <property type="entry name" value="aa-tRNA-synth_II/BPL/LPL"/>
</dbReference>
<evidence type="ECO:0000256" key="3">
    <source>
        <dbReference type="ARBA" id="ARBA00022840"/>
    </source>
</evidence>
<evidence type="ECO:0000256" key="2">
    <source>
        <dbReference type="ARBA" id="ARBA00022741"/>
    </source>
</evidence>
<proteinExistence type="predicted"/>
<dbReference type="SUPFAM" id="SSF50037">
    <property type="entry name" value="C-terminal domain of transcriptional repressors"/>
    <property type="match status" value="1"/>
</dbReference>
<dbReference type="STRING" id="768671.ThimaDRAFT_1061"/>
<dbReference type="CDD" id="cd16442">
    <property type="entry name" value="BPL"/>
    <property type="match status" value="1"/>
</dbReference>
<dbReference type="PATRIC" id="fig|768671.3.peg.1133"/>
<reference evidence="8 9" key="1">
    <citation type="submission" date="2011-06" db="EMBL/GenBank/DDBJ databases">
        <title>The draft genome of Thiocapsa marina 5811.</title>
        <authorList>
            <consortium name="US DOE Joint Genome Institute (JGI-PGF)"/>
            <person name="Lucas S."/>
            <person name="Han J."/>
            <person name="Cheng J.-F."/>
            <person name="Goodwin L."/>
            <person name="Pitluck S."/>
            <person name="Peters L."/>
            <person name="Land M.L."/>
            <person name="Hauser L."/>
            <person name="Vogl K."/>
            <person name="Liu Z."/>
            <person name="Imhoff J."/>
            <person name="Thiel V."/>
            <person name="Frigaard N.-U."/>
            <person name="Bryant D."/>
            <person name="Woyke T.J."/>
        </authorList>
    </citation>
    <scope>NUCLEOTIDE SEQUENCE [LARGE SCALE GENOMIC DNA]</scope>
    <source>
        <strain evidence="8 9">5811</strain>
    </source>
</reference>
<dbReference type="PROSITE" id="PS51733">
    <property type="entry name" value="BPL_LPL_CATALYTIC"/>
    <property type="match status" value="1"/>
</dbReference>
<keyword evidence="9" id="KW-1185">Reference proteome</keyword>
<keyword evidence="3" id="KW-0067">ATP-binding</keyword>